<reference evidence="2 3" key="1">
    <citation type="submission" date="2015-07" db="EMBL/GenBank/DDBJ databases">
        <title>High-quality genome of monoxenous trypanosomatid Leptomonas pyrrhocoris.</title>
        <authorList>
            <person name="Flegontov P."/>
            <person name="Butenko A."/>
            <person name="Firsov S."/>
            <person name="Vlcek C."/>
            <person name="Logacheva M.D."/>
            <person name="Field M."/>
            <person name="Filatov D."/>
            <person name="Flegontova O."/>
            <person name="Gerasimov E."/>
            <person name="Jackson A.P."/>
            <person name="Kelly S."/>
            <person name="Opperdoes F."/>
            <person name="O'Reilly A."/>
            <person name="Votypka J."/>
            <person name="Yurchenko V."/>
            <person name="Lukes J."/>
        </authorList>
    </citation>
    <scope>NUCLEOTIDE SEQUENCE [LARGE SCALE GENOMIC DNA]</scope>
    <source>
        <strain evidence="2">H10</strain>
    </source>
</reference>
<dbReference type="RefSeq" id="XP_015657152.1">
    <property type="nucleotide sequence ID" value="XM_015804018.1"/>
</dbReference>
<dbReference type="EMBL" id="LGTL01000012">
    <property type="protein sequence ID" value="KPA78713.1"/>
    <property type="molecule type" value="Genomic_DNA"/>
</dbReference>
<feature type="region of interest" description="Disordered" evidence="1">
    <location>
        <begin position="282"/>
        <end position="311"/>
    </location>
</feature>
<feature type="compositionally biased region" description="Basic residues" evidence="1">
    <location>
        <begin position="499"/>
        <end position="509"/>
    </location>
</feature>
<protein>
    <submittedName>
        <fullName evidence="2">Uncharacterized protein</fullName>
    </submittedName>
</protein>
<dbReference type="GeneID" id="26906134"/>
<feature type="region of interest" description="Disordered" evidence="1">
    <location>
        <begin position="172"/>
        <end position="193"/>
    </location>
</feature>
<proteinExistence type="predicted"/>
<feature type="compositionally biased region" description="Low complexity" evidence="1">
    <location>
        <begin position="428"/>
        <end position="442"/>
    </location>
</feature>
<feature type="region of interest" description="Disordered" evidence="1">
    <location>
        <begin position="414"/>
        <end position="454"/>
    </location>
</feature>
<evidence type="ECO:0000256" key="1">
    <source>
        <dbReference type="SAM" id="MobiDB-lite"/>
    </source>
</evidence>
<feature type="region of interest" description="Disordered" evidence="1">
    <location>
        <begin position="207"/>
        <end position="266"/>
    </location>
</feature>
<feature type="region of interest" description="Disordered" evidence="1">
    <location>
        <begin position="1"/>
        <end position="26"/>
    </location>
</feature>
<dbReference type="Proteomes" id="UP000037923">
    <property type="component" value="Unassembled WGS sequence"/>
</dbReference>
<dbReference type="AlphaFoldDB" id="A0A0M9FYR0"/>
<name>A0A0M9FYR0_LEPPY</name>
<feature type="region of interest" description="Disordered" evidence="1">
    <location>
        <begin position="76"/>
        <end position="116"/>
    </location>
</feature>
<feature type="compositionally biased region" description="Basic and acidic residues" evidence="1">
    <location>
        <begin position="488"/>
        <end position="498"/>
    </location>
</feature>
<comment type="caution">
    <text evidence="2">The sequence shown here is derived from an EMBL/GenBank/DDBJ whole genome shotgun (WGS) entry which is preliminary data.</text>
</comment>
<organism evidence="2 3">
    <name type="scientific">Leptomonas pyrrhocoris</name>
    <name type="common">Firebug parasite</name>
    <dbReference type="NCBI Taxonomy" id="157538"/>
    <lineage>
        <taxon>Eukaryota</taxon>
        <taxon>Discoba</taxon>
        <taxon>Euglenozoa</taxon>
        <taxon>Kinetoplastea</taxon>
        <taxon>Metakinetoplastina</taxon>
        <taxon>Trypanosomatida</taxon>
        <taxon>Trypanosomatidae</taxon>
        <taxon>Leishmaniinae</taxon>
        <taxon>Leptomonas</taxon>
    </lineage>
</organism>
<accession>A0A0M9FYR0</accession>
<feature type="compositionally biased region" description="Basic and acidic residues" evidence="1">
    <location>
        <begin position="243"/>
        <end position="256"/>
    </location>
</feature>
<dbReference type="OMA" id="LMYGPRN"/>
<evidence type="ECO:0000313" key="3">
    <source>
        <dbReference type="Proteomes" id="UP000037923"/>
    </source>
</evidence>
<gene>
    <name evidence="2" type="ORF">ABB37_05844</name>
</gene>
<evidence type="ECO:0000313" key="2">
    <source>
        <dbReference type="EMBL" id="KPA78713.1"/>
    </source>
</evidence>
<feature type="region of interest" description="Disordered" evidence="1">
    <location>
        <begin position="488"/>
        <end position="509"/>
    </location>
</feature>
<feature type="compositionally biased region" description="Basic residues" evidence="1">
    <location>
        <begin position="174"/>
        <end position="186"/>
    </location>
</feature>
<dbReference type="VEuPathDB" id="TriTrypDB:LpyrH10_12_0220"/>
<sequence>MGATGSAARTQRPSLNAASPKDEAARTVLEVRKPQLTSLNKKANNNKRQPNAIIYEADSERCKNSHVLNAPAPILSLPQERKASASTNGSSRRMKTSLLPNERRQTSAPLPPEPPATTAAAAETYLIRYDNAFWDSLCPKSPCDLQRVPELESRNFRRVVTKVNLRADADVKRKLSRRRASSKRRPSDRPAAAVDGRWWEGSIPYVRGEENPRTRSSSEGALRTGYSYVDLMQPNRSSGSVRAADDNGNDRVDRVNGTDSSSPAEWALFDDDSTTETLVAPQRAPETDEEEHRQLVPKSPNWIPPSDDWNASHAPNTVTRKGTFGVLMPIGKSVVISKGGLASFRNTGNDAASNNSIAGEERAEDDLLDNFLMMRYVSDMETAPTNVRNTASTLWHYESNDFFPYRKRAAENPPTSCYATPPGSVYNTSSSRTASQSVASRRYPLPQPLMYGPRNTLTRSRRFDIERVLGFERDKVRRVPSPDWRRLDEVQVPHDPPCHARRHHPHHAH</sequence>
<feature type="compositionally biased region" description="Polar residues" evidence="1">
    <location>
        <begin position="7"/>
        <end position="17"/>
    </location>
</feature>
<dbReference type="OrthoDB" id="265773at2759"/>
<keyword evidence="3" id="KW-1185">Reference proteome</keyword>